<keyword evidence="4" id="KW-1185">Reference proteome</keyword>
<proteinExistence type="predicted"/>
<comment type="caution">
    <text evidence="3">The sequence shown here is derived from an EMBL/GenBank/DDBJ whole genome shotgun (WGS) entry which is preliminary data.</text>
</comment>
<accession>A0ABQ4MEI9</accession>
<gene>
    <name evidence="3" type="ORF">J42TS3_34460</name>
</gene>
<dbReference type="Proteomes" id="UP000679992">
    <property type="component" value="Unassembled WGS sequence"/>
</dbReference>
<sequence length="436" mass="46959">MATMSGALQLYDGASNALQMYDELSSRAQSYSREVSQASSSINVNIMRTTQLFLAIVPMQMRVASAQTEIQKSTEGAVEAQNSFGDKIKKMGINVVDVFKKAKSAVEQLKPAMDFSDAYVNTFYRLDSVNDKLQTSKQLHDKVFAAAQRSRGDYMSMASSVAEMGKAAPNAFKSNDEMIAFQELLNKSYKIEGTSESDQKGGTGKLTQVMAAGKFEGSDFSSMMEYAPMLADAVSKYTGKSKQELQALSGSGALSSDVIKNAMFSATEEINGKFSQVPKTFADHFTSLKNTAIRNLDPIISKVSEILNSPAVASFMSGLETGLNMVFSLFDPLIAGAEQFAAVLQNNLPLAAGLLSGISALLIGMAMKHIPNLILGLWQMIPPLITSAVSWLALNWPILLVAAVIGILVAALMYFGVSAQEIVGFVFAVFFALYAI</sequence>
<dbReference type="InterPro" id="IPR013491">
    <property type="entry name" value="Tape_meas_N"/>
</dbReference>
<evidence type="ECO:0000313" key="4">
    <source>
        <dbReference type="Proteomes" id="UP000679992"/>
    </source>
</evidence>
<reference evidence="3 4" key="1">
    <citation type="submission" date="2021-03" db="EMBL/GenBank/DDBJ databases">
        <title>Antimicrobial resistance genes in bacteria isolated from Japanese honey, and their potential for conferring macrolide and lincosamide resistance in the American foulbrood pathogen Paenibacillus larvae.</title>
        <authorList>
            <person name="Okamoto M."/>
            <person name="Kumagai M."/>
            <person name="Kanamori H."/>
            <person name="Takamatsu D."/>
        </authorList>
    </citation>
    <scope>NUCLEOTIDE SEQUENCE [LARGE SCALE GENOMIC DNA]</scope>
    <source>
        <strain evidence="3 4">J42TS3</strain>
    </source>
</reference>
<evidence type="ECO:0000313" key="3">
    <source>
        <dbReference type="EMBL" id="GIP54411.1"/>
    </source>
</evidence>
<evidence type="ECO:0000259" key="2">
    <source>
        <dbReference type="Pfam" id="PF20155"/>
    </source>
</evidence>
<feature type="domain" description="Tape measure protein N-terminal" evidence="2">
    <location>
        <begin position="113"/>
        <end position="294"/>
    </location>
</feature>
<organism evidence="3 4">
    <name type="scientific">Paenibacillus vini</name>
    <dbReference type="NCBI Taxonomy" id="1476024"/>
    <lineage>
        <taxon>Bacteria</taxon>
        <taxon>Bacillati</taxon>
        <taxon>Bacillota</taxon>
        <taxon>Bacilli</taxon>
        <taxon>Bacillales</taxon>
        <taxon>Paenibacillaceae</taxon>
        <taxon>Paenibacillus</taxon>
    </lineage>
</organism>
<name>A0ABQ4MEI9_9BACL</name>
<feature type="transmembrane region" description="Helical" evidence="1">
    <location>
        <begin position="400"/>
        <end position="433"/>
    </location>
</feature>
<keyword evidence="1" id="KW-0812">Transmembrane</keyword>
<dbReference type="Pfam" id="PF20155">
    <property type="entry name" value="TMP_3"/>
    <property type="match status" value="1"/>
</dbReference>
<dbReference type="EMBL" id="BOSL01000011">
    <property type="protein sequence ID" value="GIP54411.1"/>
    <property type="molecule type" value="Genomic_DNA"/>
</dbReference>
<keyword evidence="1" id="KW-1133">Transmembrane helix</keyword>
<keyword evidence="1" id="KW-0472">Membrane</keyword>
<dbReference type="NCBIfam" id="TIGR02675">
    <property type="entry name" value="tape_meas_nterm"/>
    <property type="match status" value="1"/>
</dbReference>
<protein>
    <recommendedName>
        <fullName evidence="2">Tape measure protein N-terminal domain-containing protein</fullName>
    </recommendedName>
</protein>
<evidence type="ECO:0000256" key="1">
    <source>
        <dbReference type="SAM" id="Phobius"/>
    </source>
</evidence>